<accession>A0ACB8DCV2</accession>
<organism evidence="1 2">
    <name type="scientific">Dermacentor silvarum</name>
    <name type="common">Tick</name>
    <dbReference type="NCBI Taxonomy" id="543639"/>
    <lineage>
        <taxon>Eukaryota</taxon>
        <taxon>Metazoa</taxon>
        <taxon>Ecdysozoa</taxon>
        <taxon>Arthropoda</taxon>
        <taxon>Chelicerata</taxon>
        <taxon>Arachnida</taxon>
        <taxon>Acari</taxon>
        <taxon>Parasitiformes</taxon>
        <taxon>Ixodida</taxon>
        <taxon>Ixodoidea</taxon>
        <taxon>Ixodidae</taxon>
        <taxon>Rhipicephalinae</taxon>
        <taxon>Dermacentor</taxon>
    </lineage>
</organism>
<protein>
    <submittedName>
        <fullName evidence="1">Uncharacterized protein</fullName>
    </submittedName>
</protein>
<dbReference type="Proteomes" id="UP000821865">
    <property type="component" value="Chromosome 2"/>
</dbReference>
<evidence type="ECO:0000313" key="2">
    <source>
        <dbReference type="Proteomes" id="UP000821865"/>
    </source>
</evidence>
<evidence type="ECO:0000313" key="1">
    <source>
        <dbReference type="EMBL" id="KAH7965716.1"/>
    </source>
</evidence>
<reference evidence="1" key="1">
    <citation type="submission" date="2020-05" db="EMBL/GenBank/DDBJ databases">
        <title>Large-scale comparative analyses of tick genomes elucidate their genetic diversity and vector capacities.</title>
        <authorList>
            <person name="Jia N."/>
            <person name="Wang J."/>
            <person name="Shi W."/>
            <person name="Du L."/>
            <person name="Sun Y."/>
            <person name="Zhan W."/>
            <person name="Jiang J."/>
            <person name="Wang Q."/>
            <person name="Zhang B."/>
            <person name="Ji P."/>
            <person name="Sakyi L.B."/>
            <person name="Cui X."/>
            <person name="Yuan T."/>
            <person name="Jiang B."/>
            <person name="Yang W."/>
            <person name="Lam T.T.-Y."/>
            <person name="Chang Q."/>
            <person name="Ding S."/>
            <person name="Wang X."/>
            <person name="Zhu J."/>
            <person name="Ruan X."/>
            <person name="Zhao L."/>
            <person name="Wei J."/>
            <person name="Que T."/>
            <person name="Du C."/>
            <person name="Cheng J."/>
            <person name="Dai P."/>
            <person name="Han X."/>
            <person name="Huang E."/>
            <person name="Gao Y."/>
            <person name="Liu J."/>
            <person name="Shao H."/>
            <person name="Ye R."/>
            <person name="Li L."/>
            <person name="Wei W."/>
            <person name="Wang X."/>
            <person name="Wang C."/>
            <person name="Yang T."/>
            <person name="Huo Q."/>
            <person name="Li W."/>
            <person name="Guo W."/>
            <person name="Chen H."/>
            <person name="Zhou L."/>
            <person name="Ni X."/>
            <person name="Tian J."/>
            <person name="Zhou Y."/>
            <person name="Sheng Y."/>
            <person name="Liu T."/>
            <person name="Pan Y."/>
            <person name="Xia L."/>
            <person name="Li J."/>
            <person name="Zhao F."/>
            <person name="Cao W."/>
        </authorList>
    </citation>
    <scope>NUCLEOTIDE SEQUENCE</scope>
    <source>
        <strain evidence="1">Dsil-2018</strain>
    </source>
</reference>
<proteinExistence type="predicted"/>
<sequence length="288" mass="32160">MAMFVAEHNLPFTVMDHLPKLVKRICPDSDIAKQIACSRTKTSVITKVVTGEESKSRLWRLLRENKFSVMVDESTDVSCNKHLCVVTRVFEKGKVTDAFFDLIPVADASANGLYSALTGTFQRAGVPYKDNLVGFAADGASVMMASKHSVMVLMKKEIPGLFVLKCTCQSFHLCASYACSKFPRVVEDLVRDVYSYFNSNPKREVTLKKFQALLELKPHTLLHPSQTRWLSLLAAVDRFLEQYDALEAYFASAVSTDRLFGIGNNLQEAARSSEQIVFDVPQLRSASL</sequence>
<comment type="caution">
    <text evidence="1">The sequence shown here is derived from an EMBL/GenBank/DDBJ whole genome shotgun (WGS) entry which is preliminary data.</text>
</comment>
<dbReference type="EMBL" id="CM023471">
    <property type="protein sequence ID" value="KAH7965716.1"/>
    <property type="molecule type" value="Genomic_DNA"/>
</dbReference>
<keyword evidence="2" id="KW-1185">Reference proteome</keyword>
<gene>
    <name evidence="1" type="ORF">HPB49_010033</name>
</gene>
<name>A0ACB8DCV2_DERSI</name>